<dbReference type="RefSeq" id="WP_400879600.1">
    <property type="nucleotide sequence ID" value="NZ_JBIWXY010000001.1"/>
</dbReference>
<keyword evidence="3" id="KW-1185">Reference proteome</keyword>
<protein>
    <submittedName>
        <fullName evidence="2">Flp family type IVb pilin</fullName>
    </submittedName>
</protein>
<name>A0ABW8GJB8_9PROT</name>
<gene>
    <name evidence="2" type="ORF">ACIKP9_04015</name>
</gene>
<keyword evidence="1" id="KW-0472">Membrane</keyword>
<organism evidence="2 3">
    <name type="scientific">Methylobacillus methanolivorans</name>
    <dbReference type="NCBI Taxonomy" id="1848927"/>
    <lineage>
        <taxon>Bacteria</taxon>
        <taxon>Pseudomonadati</taxon>
        <taxon>Pseudomonadota</taxon>
        <taxon>Betaproteobacteria</taxon>
        <taxon>Nitrosomonadales</taxon>
        <taxon>Methylophilaceae</taxon>
        <taxon>Methylobacillus</taxon>
    </lineage>
</organism>
<dbReference type="Proteomes" id="UP001617669">
    <property type="component" value="Unassembled WGS sequence"/>
</dbReference>
<dbReference type="EMBL" id="JBIWXY010000001">
    <property type="protein sequence ID" value="MFJ5445384.1"/>
    <property type="molecule type" value="Genomic_DNA"/>
</dbReference>
<proteinExistence type="predicted"/>
<feature type="transmembrane region" description="Helical" evidence="1">
    <location>
        <begin position="20"/>
        <end position="38"/>
    </location>
</feature>
<comment type="caution">
    <text evidence="2">The sequence shown here is derived from an EMBL/GenBank/DDBJ whole genome shotgun (WGS) entry which is preliminary data.</text>
</comment>
<evidence type="ECO:0000256" key="1">
    <source>
        <dbReference type="SAM" id="Phobius"/>
    </source>
</evidence>
<reference evidence="2 3" key="1">
    <citation type="submission" date="2024-11" db="EMBL/GenBank/DDBJ databases">
        <authorList>
            <person name="Kaparullina E.N."/>
            <person name="Delegan Y.A."/>
            <person name="Doronina N.V."/>
        </authorList>
    </citation>
    <scope>NUCLEOTIDE SEQUENCE [LARGE SCALE GENOMIC DNA]</scope>
    <source>
        <strain evidence="2 3">7sh_L</strain>
    </source>
</reference>
<evidence type="ECO:0000313" key="3">
    <source>
        <dbReference type="Proteomes" id="UP001617669"/>
    </source>
</evidence>
<accession>A0ABW8GJB8</accession>
<keyword evidence="1" id="KW-1133">Transmembrane helix</keyword>
<dbReference type="InterPro" id="IPR007047">
    <property type="entry name" value="Flp_Fap"/>
</dbReference>
<keyword evidence="1" id="KW-0812">Transmembrane</keyword>
<sequence length="63" mass="6796">MFAMMKQWLVNLYQDEEGASAIEYALIVAMVALVLVTLMPGMRTAITAVFTNIQNALTGTGTA</sequence>
<evidence type="ECO:0000313" key="2">
    <source>
        <dbReference type="EMBL" id="MFJ5445384.1"/>
    </source>
</evidence>
<dbReference type="Pfam" id="PF04964">
    <property type="entry name" value="Flp_Fap"/>
    <property type="match status" value="1"/>
</dbReference>